<gene>
    <name evidence="1" type="ORF">RPERSI_LOCUS24803</name>
</gene>
<organism evidence="1 2">
    <name type="scientific">Racocetra persica</name>
    <dbReference type="NCBI Taxonomy" id="160502"/>
    <lineage>
        <taxon>Eukaryota</taxon>
        <taxon>Fungi</taxon>
        <taxon>Fungi incertae sedis</taxon>
        <taxon>Mucoromycota</taxon>
        <taxon>Glomeromycotina</taxon>
        <taxon>Glomeromycetes</taxon>
        <taxon>Diversisporales</taxon>
        <taxon>Gigasporaceae</taxon>
        <taxon>Racocetra</taxon>
    </lineage>
</organism>
<feature type="non-terminal residue" evidence="1">
    <location>
        <position position="1"/>
    </location>
</feature>
<dbReference type="EMBL" id="CAJVQC010080357">
    <property type="protein sequence ID" value="CAG8817936.1"/>
    <property type="molecule type" value="Genomic_DNA"/>
</dbReference>
<sequence>QSIYDYCVITEECKEFLWVLKNYSSIPHHISAFLSEEIIKIVKNI</sequence>
<feature type="non-terminal residue" evidence="1">
    <location>
        <position position="45"/>
    </location>
</feature>
<proteinExistence type="predicted"/>
<evidence type="ECO:0000313" key="1">
    <source>
        <dbReference type="EMBL" id="CAG8817936.1"/>
    </source>
</evidence>
<accession>A0ACA9S067</accession>
<dbReference type="Proteomes" id="UP000789920">
    <property type="component" value="Unassembled WGS sequence"/>
</dbReference>
<protein>
    <submittedName>
        <fullName evidence="1">10696_t:CDS:1</fullName>
    </submittedName>
</protein>
<name>A0ACA9S067_9GLOM</name>
<keyword evidence="2" id="KW-1185">Reference proteome</keyword>
<evidence type="ECO:0000313" key="2">
    <source>
        <dbReference type="Proteomes" id="UP000789920"/>
    </source>
</evidence>
<reference evidence="1" key="1">
    <citation type="submission" date="2021-06" db="EMBL/GenBank/DDBJ databases">
        <authorList>
            <person name="Kallberg Y."/>
            <person name="Tangrot J."/>
            <person name="Rosling A."/>
        </authorList>
    </citation>
    <scope>NUCLEOTIDE SEQUENCE</scope>
    <source>
        <strain evidence="1">MA461A</strain>
    </source>
</reference>
<comment type="caution">
    <text evidence="1">The sequence shown here is derived from an EMBL/GenBank/DDBJ whole genome shotgun (WGS) entry which is preliminary data.</text>
</comment>